<feature type="compositionally biased region" description="Basic and acidic residues" evidence="4">
    <location>
        <begin position="36"/>
        <end position="46"/>
    </location>
</feature>
<feature type="region of interest" description="Disordered" evidence="4">
    <location>
        <begin position="389"/>
        <end position="410"/>
    </location>
</feature>
<dbReference type="STRING" id="195883.A0A482X951"/>
<feature type="compositionally biased region" description="Polar residues" evidence="4">
    <location>
        <begin position="674"/>
        <end position="694"/>
    </location>
</feature>
<evidence type="ECO:0000313" key="7">
    <source>
        <dbReference type="Proteomes" id="UP000291343"/>
    </source>
</evidence>
<dbReference type="EMBL" id="QKKF02015211">
    <property type="protein sequence ID" value="RZF42334.1"/>
    <property type="molecule type" value="Genomic_DNA"/>
</dbReference>
<gene>
    <name evidence="6" type="ORF">LSTR_LSTR004142</name>
</gene>
<accession>A0A482X951</accession>
<feature type="domain" description="PIPK" evidence="5">
    <location>
        <begin position="88"/>
        <end position="473"/>
    </location>
</feature>
<dbReference type="SMART" id="SM00330">
    <property type="entry name" value="PIPKc"/>
    <property type="match status" value="1"/>
</dbReference>
<feature type="compositionally biased region" description="Basic and acidic residues" evidence="4">
    <location>
        <begin position="622"/>
        <end position="641"/>
    </location>
</feature>
<dbReference type="GO" id="GO:0005524">
    <property type="term" value="F:ATP binding"/>
    <property type="evidence" value="ECO:0007669"/>
    <property type="project" value="UniProtKB-UniRule"/>
</dbReference>
<feature type="compositionally biased region" description="Low complexity" evidence="4">
    <location>
        <begin position="511"/>
        <end position="524"/>
    </location>
</feature>
<keyword evidence="3" id="KW-0547">Nucleotide-binding</keyword>
<dbReference type="GO" id="GO:0046854">
    <property type="term" value="P:phosphatidylinositol phosphate biosynthetic process"/>
    <property type="evidence" value="ECO:0007669"/>
    <property type="project" value="TreeGrafter"/>
</dbReference>
<evidence type="ECO:0000313" key="6">
    <source>
        <dbReference type="EMBL" id="RZF42334.1"/>
    </source>
</evidence>
<dbReference type="Gene3D" id="3.30.800.10">
    <property type="entry name" value="Phosphatidylinositol Phosphate Kinase II Beta"/>
    <property type="match status" value="1"/>
</dbReference>
<dbReference type="FunCoup" id="A0A482X951">
    <property type="interactions" value="236"/>
</dbReference>
<dbReference type="Gene3D" id="3.30.810.10">
    <property type="entry name" value="2-Layer Sandwich"/>
    <property type="match status" value="1"/>
</dbReference>
<dbReference type="Proteomes" id="UP000291343">
    <property type="component" value="Unassembled WGS sequence"/>
</dbReference>
<dbReference type="SUPFAM" id="SSF56104">
    <property type="entry name" value="SAICAR synthase-like"/>
    <property type="match status" value="1"/>
</dbReference>
<keyword evidence="3" id="KW-0067">ATP-binding</keyword>
<dbReference type="CDD" id="cd17301">
    <property type="entry name" value="PIPKc_PIP5KI"/>
    <property type="match status" value="1"/>
</dbReference>
<feature type="region of interest" description="Disordered" evidence="4">
    <location>
        <begin position="345"/>
        <end position="368"/>
    </location>
</feature>
<sequence length="725" mass="79870">MASGDNVDEIEVVDAFNKIKIEGNSLDPREDDSEKEEGQGDFKKGDSNANSAGPSTMTGGSRLKSEREKKLGHRRVGTGGEVTYKKIQTSQIMGSIQLGIQHAVGGLASKPERDLLMQDFMTVETTTFPADGSSHTPAHHYSEFIFKTYAPIAFRYFRDLFGIQPDDFLISFCSAPLRELSNPGASGSIFYLTDDDEFIIKTVQHKEGEFLQKLLPGYYMNLNQNPRTLLPKFFGLYCYQCNSKNIRMVAMNNLLPSSIPLHQKYDLKGSTYKRKASKSERQKKSPTYKDLDFMEHHSSGIFLEADTYNALVKTIQRDCRVLESFKIMDYSLLVGVHNLDQAMREKAEKRQASKQDSDSEDGKESKVAINLNRTRSINRQRLVAHSTAMESIQAESEPIDEEDDVPPGGIPARNARGERLLLFIGIIDILQSYRLKKKLEHTWKSILHDGDTVSVHRPSFYAHRFQEFMANTVFKKIPSPLKHSPSKRKSISRPIRPMDAEDIAATNSGNSKPASPTSPSLASSPPGPTYPSVLKDRTGPPPAETRCPPPVPPRGAPRKQGHDHASRGGYISGFPSCSTPPPAFEDAIRGADYAGFAGASNLGGGTPLRHRVSAHSAPHSKNYKDETVSISEVRLESRTENKSSLSVESGSSTSGFGSVVTGRHLTWTPPCSVEGSTPTWTEGTPSFTESSSSGDIGCPTTPVRGLNRDRESRKSTELAKCSEIS</sequence>
<keyword evidence="7" id="KW-1185">Reference proteome</keyword>
<feature type="compositionally biased region" description="Basic and acidic residues" evidence="4">
    <location>
        <begin position="345"/>
        <end position="366"/>
    </location>
</feature>
<feature type="compositionally biased region" description="Pro residues" evidence="4">
    <location>
        <begin position="539"/>
        <end position="555"/>
    </location>
</feature>
<dbReference type="GO" id="GO:0005886">
    <property type="term" value="C:plasma membrane"/>
    <property type="evidence" value="ECO:0007669"/>
    <property type="project" value="TreeGrafter"/>
</dbReference>
<keyword evidence="3" id="KW-0808">Transferase</keyword>
<dbReference type="OrthoDB" id="70770at2759"/>
<dbReference type="PANTHER" id="PTHR23086:SF101">
    <property type="entry name" value="LP03320P-RELATED"/>
    <property type="match status" value="1"/>
</dbReference>
<dbReference type="GO" id="GO:0016308">
    <property type="term" value="F:1-phosphatidylinositol-4-phosphate 5-kinase activity"/>
    <property type="evidence" value="ECO:0007669"/>
    <property type="project" value="TreeGrafter"/>
</dbReference>
<dbReference type="InterPro" id="IPR002498">
    <property type="entry name" value="PInositol-4-P-4/5-kinase_core"/>
</dbReference>
<organism evidence="6 7">
    <name type="scientific">Laodelphax striatellus</name>
    <name type="common">Small brown planthopper</name>
    <name type="synonym">Delphax striatella</name>
    <dbReference type="NCBI Taxonomy" id="195883"/>
    <lineage>
        <taxon>Eukaryota</taxon>
        <taxon>Metazoa</taxon>
        <taxon>Ecdysozoa</taxon>
        <taxon>Arthropoda</taxon>
        <taxon>Hexapoda</taxon>
        <taxon>Insecta</taxon>
        <taxon>Pterygota</taxon>
        <taxon>Neoptera</taxon>
        <taxon>Paraneoptera</taxon>
        <taxon>Hemiptera</taxon>
        <taxon>Auchenorrhyncha</taxon>
        <taxon>Fulgoroidea</taxon>
        <taxon>Delphacidae</taxon>
        <taxon>Criomorphinae</taxon>
        <taxon>Laodelphax</taxon>
    </lineage>
</organism>
<dbReference type="PANTHER" id="PTHR23086">
    <property type="entry name" value="PHOSPHATIDYLINOSITOL-4-PHOSPHATE 5-KINASE"/>
    <property type="match status" value="1"/>
</dbReference>
<comment type="subcellular location">
    <subcellularLocation>
        <location evidence="1">Cytoplasm</location>
    </subcellularLocation>
</comment>
<keyword evidence="2" id="KW-0963">Cytoplasm</keyword>
<reference evidence="6 7" key="1">
    <citation type="journal article" date="2017" name="Gigascience">
        <title>Genome sequence of the small brown planthopper, Laodelphax striatellus.</title>
        <authorList>
            <person name="Zhu J."/>
            <person name="Jiang F."/>
            <person name="Wang X."/>
            <person name="Yang P."/>
            <person name="Bao Y."/>
            <person name="Zhao W."/>
            <person name="Wang W."/>
            <person name="Lu H."/>
            <person name="Wang Q."/>
            <person name="Cui N."/>
            <person name="Li J."/>
            <person name="Chen X."/>
            <person name="Luo L."/>
            <person name="Yu J."/>
            <person name="Kang L."/>
            <person name="Cui F."/>
        </authorList>
    </citation>
    <scope>NUCLEOTIDE SEQUENCE [LARGE SCALE GENOMIC DNA]</scope>
    <source>
        <strain evidence="6">Lst14</strain>
    </source>
</reference>
<dbReference type="PROSITE" id="PS51455">
    <property type="entry name" value="PIPK"/>
    <property type="match status" value="1"/>
</dbReference>
<dbReference type="InterPro" id="IPR027483">
    <property type="entry name" value="PInositol-4-P-4/5-kinase_C_sf"/>
</dbReference>
<evidence type="ECO:0000256" key="1">
    <source>
        <dbReference type="ARBA" id="ARBA00004496"/>
    </source>
</evidence>
<dbReference type="AlphaFoldDB" id="A0A482X951"/>
<evidence type="ECO:0000256" key="3">
    <source>
        <dbReference type="PROSITE-ProRule" id="PRU00781"/>
    </source>
</evidence>
<dbReference type="InParanoid" id="A0A482X951"/>
<dbReference type="GO" id="GO:0005737">
    <property type="term" value="C:cytoplasm"/>
    <property type="evidence" value="ECO:0007669"/>
    <property type="project" value="UniProtKB-SubCell"/>
</dbReference>
<dbReference type="FunFam" id="3.30.800.10:FF:000001">
    <property type="entry name" value="phosphatidylinositol 4-phosphate 5-kinase type-1 gamma"/>
    <property type="match status" value="1"/>
</dbReference>
<feature type="region of interest" description="Disordered" evidence="4">
    <location>
        <begin position="18"/>
        <end position="77"/>
    </location>
</feature>
<keyword evidence="3" id="KW-0418">Kinase</keyword>
<dbReference type="Pfam" id="PF01504">
    <property type="entry name" value="PIP5K"/>
    <property type="match status" value="1"/>
</dbReference>
<evidence type="ECO:0000256" key="2">
    <source>
        <dbReference type="ARBA" id="ARBA00022490"/>
    </source>
</evidence>
<dbReference type="InterPro" id="IPR027484">
    <property type="entry name" value="PInositol-4-P-5-kinase_N"/>
</dbReference>
<proteinExistence type="predicted"/>
<evidence type="ECO:0000259" key="5">
    <source>
        <dbReference type="PROSITE" id="PS51455"/>
    </source>
</evidence>
<feature type="region of interest" description="Disordered" evidence="4">
    <location>
        <begin position="503"/>
        <end position="583"/>
    </location>
</feature>
<feature type="region of interest" description="Disordered" evidence="4">
    <location>
        <begin position="595"/>
        <end position="725"/>
    </location>
</feature>
<dbReference type="InterPro" id="IPR023610">
    <property type="entry name" value="PInositol-4/5-P-5/4-kinase"/>
</dbReference>
<protein>
    <recommendedName>
        <fullName evidence="5">PIPK domain-containing protein</fullName>
    </recommendedName>
</protein>
<feature type="compositionally biased region" description="Low complexity" evidence="4">
    <location>
        <begin position="643"/>
        <end position="662"/>
    </location>
</feature>
<comment type="caution">
    <text evidence="6">The sequence shown here is derived from an EMBL/GenBank/DDBJ whole genome shotgun (WGS) entry which is preliminary data.</text>
</comment>
<feature type="compositionally biased region" description="Polar residues" evidence="4">
    <location>
        <begin position="47"/>
        <end position="59"/>
    </location>
</feature>
<evidence type="ECO:0000256" key="4">
    <source>
        <dbReference type="SAM" id="MobiDB-lite"/>
    </source>
</evidence>
<feature type="compositionally biased region" description="Basic and acidic residues" evidence="4">
    <location>
        <begin position="706"/>
        <end position="717"/>
    </location>
</feature>
<name>A0A482X951_LAOST</name>
<dbReference type="SMR" id="A0A482X951"/>